<accession>A0ABQ2IA15</accession>
<keyword evidence="3" id="KW-1185">Reference proteome</keyword>
<dbReference type="Proteomes" id="UP000623461">
    <property type="component" value="Unassembled WGS sequence"/>
</dbReference>
<protein>
    <submittedName>
        <fullName evidence="2">Uncharacterized protein</fullName>
    </submittedName>
</protein>
<reference evidence="3" key="1">
    <citation type="journal article" date="2019" name="Int. J. Syst. Evol. Microbiol.">
        <title>The Global Catalogue of Microorganisms (GCM) 10K type strain sequencing project: providing services to taxonomists for standard genome sequencing and annotation.</title>
        <authorList>
            <consortium name="The Broad Institute Genomics Platform"/>
            <consortium name="The Broad Institute Genome Sequencing Center for Infectious Disease"/>
            <person name="Wu L."/>
            <person name="Ma J."/>
        </authorList>
    </citation>
    <scope>NUCLEOTIDE SEQUENCE [LARGE SCALE GENOMIC DNA]</scope>
    <source>
        <strain evidence="3">JCM 1365</strain>
    </source>
</reference>
<proteinExistence type="predicted"/>
<evidence type="ECO:0000313" key="3">
    <source>
        <dbReference type="Proteomes" id="UP000623461"/>
    </source>
</evidence>
<comment type="caution">
    <text evidence="2">The sequence shown here is derived from an EMBL/GenBank/DDBJ whole genome shotgun (WGS) entry which is preliminary data.</text>
</comment>
<gene>
    <name evidence="2" type="ORF">GCM10009721_32170</name>
</gene>
<evidence type="ECO:0000256" key="1">
    <source>
        <dbReference type="SAM" id="MobiDB-lite"/>
    </source>
</evidence>
<name>A0ABQ2IA15_9MICO</name>
<evidence type="ECO:0000313" key="2">
    <source>
        <dbReference type="EMBL" id="GGN02532.1"/>
    </source>
</evidence>
<organism evidence="2 3">
    <name type="scientific">Terrabacter tumescens</name>
    <dbReference type="NCBI Taxonomy" id="60443"/>
    <lineage>
        <taxon>Bacteria</taxon>
        <taxon>Bacillati</taxon>
        <taxon>Actinomycetota</taxon>
        <taxon>Actinomycetes</taxon>
        <taxon>Micrococcales</taxon>
        <taxon>Intrasporangiaceae</taxon>
        <taxon>Terrabacter</taxon>
    </lineage>
</organism>
<feature type="region of interest" description="Disordered" evidence="1">
    <location>
        <begin position="16"/>
        <end position="36"/>
    </location>
</feature>
<sequence>MVARVGDGEQLAGGVDDRVLVGSQHGEQAVDETHPGLRVAFPAQDAGHRLGHVPAQDLGFIRVRHRRARCVDCARLIEASLQVSGDETFVYALEQASPVSGHSRQLAIARRS</sequence>
<dbReference type="EMBL" id="BMNZ01000006">
    <property type="protein sequence ID" value="GGN02532.1"/>
    <property type="molecule type" value="Genomic_DNA"/>
</dbReference>